<comment type="caution">
    <text evidence="1">The sequence shown here is derived from an EMBL/GenBank/DDBJ whole genome shotgun (WGS) entry which is preliminary data.</text>
</comment>
<gene>
    <name evidence="1" type="ORF">LEP1GSC128_2610</name>
</gene>
<evidence type="ECO:0000313" key="2">
    <source>
        <dbReference type="Proteomes" id="UP000002837"/>
    </source>
</evidence>
<sequence length="61" mass="7349">MDVYSRFLLFYKGLSRTKTYDTRKNLKHVFENTACRTRSERIMVFRLPKVWASFYFLSGGD</sequence>
<dbReference type="Proteomes" id="UP000002837">
    <property type="component" value="Unassembled WGS sequence"/>
</dbReference>
<organism evidence="1 2">
    <name type="scientific">Leptospira borgpetersenii str. 200801926</name>
    <dbReference type="NCBI Taxonomy" id="1193009"/>
    <lineage>
        <taxon>Bacteria</taxon>
        <taxon>Pseudomonadati</taxon>
        <taxon>Spirochaetota</taxon>
        <taxon>Spirochaetia</taxon>
        <taxon>Leptospirales</taxon>
        <taxon>Leptospiraceae</taxon>
        <taxon>Leptospira</taxon>
    </lineage>
</organism>
<keyword evidence="2" id="KW-1185">Reference proteome</keyword>
<accession>A0ABN0HY21</accession>
<proteinExistence type="predicted"/>
<dbReference type="EMBL" id="AKWJ02000025">
    <property type="protein sequence ID" value="EKP13632.1"/>
    <property type="molecule type" value="Genomic_DNA"/>
</dbReference>
<evidence type="ECO:0000313" key="1">
    <source>
        <dbReference type="EMBL" id="EKP13632.1"/>
    </source>
</evidence>
<protein>
    <submittedName>
        <fullName evidence="1">Uncharacterized protein</fullName>
    </submittedName>
</protein>
<name>A0ABN0HY21_LEPBO</name>
<reference evidence="1" key="1">
    <citation type="submission" date="2012-09" db="EMBL/GenBank/DDBJ databases">
        <authorList>
            <person name="Harkins D.M."/>
            <person name="Durkin A.S."/>
            <person name="Brinkac L.M."/>
            <person name="Selengut J.D."/>
            <person name="Sanka R."/>
            <person name="DePew J."/>
            <person name="Purushe J."/>
            <person name="Picardeau M."/>
            <person name="Werts C."/>
            <person name="Goarant C."/>
            <person name="Vinetz J.M."/>
            <person name="Sutton G.G."/>
            <person name="Nelson W.C."/>
            <person name="Fouts D.E."/>
        </authorList>
    </citation>
    <scope>NUCLEOTIDE SEQUENCE [LARGE SCALE GENOMIC DNA]</scope>
    <source>
        <strain evidence="1">200801926</strain>
    </source>
</reference>